<proteinExistence type="predicted"/>
<feature type="zinc finger region" description="C3H1-type" evidence="5">
    <location>
        <begin position="135"/>
        <end position="163"/>
    </location>
</feature>
<dbReference type="Proteomes" id="UP001168098">
    <property type="component" value="Unassembled WGS sequence"/>
</dbReference>
<keyword evidence="4 5" id="KW-0862">Zinc</keyword>
<name>A0AA38YXG2_VITRO</name>
<dbReference type="Gene3D" id="4.10.1000.10">
    <property type="entry name" value="Zinc finger, CCCH-type"/>
    <property type="match status" value="2"/>
</dbReference>
<keyword evidence="3 5" id="KW-0863">Zinc-finger</keyword>
<feature type="domain" description="C3H1-type" evidence="7">
    <location>
        <begin position="2"/>
        <end position="28"/>
    </location>
</feature>
<dbReference type="PANTHER" id="PTHR12547:SF156">
    <property type="entry name" value="ZINC FINGER CCCH DOMAIN-CONTAINING PROTEIN 12"/>
    <property type="match status" value="1"/>
</dbReference>
<keyword evidence="2" id="KW-0677">Repeat</keyword>
<dbReference type="GO" id="GO:0008270">
    <property type="term" value="F:zinc ion binding"/>
    <property type="evidence" value="ECO:0007669"/>
    <property type="project" value="UniProtKB-KW"/>
</dbReference>
<dbReference type="GO" id="GO:0003729">
    <property type="term" value="F:mRNA binding"/>
    <property type="evidence" value="ECO:0007669"/>
    <property type="project" value="InterPro"/>
</dbReference>
<keyword evidence="1 5" id="KW-0479">Metal-binding</keyword>
<accession>A0AA38YXG2</accession>
<evidence type="ECO:0000256" key="4">
    <source>
        <dbReference type="ARBA" id="ARBA00022833"/>
    </source>
</evidence>
<dbReference type="EMBL" id="JARBHA010000016">
    <property type="protein sequence ID" value="KAJ9678409.1"/>
    <property type="molecule type" value="Genomic_DNA"/>
</dbReference>
<feature type="domain" description="C3H1-type" evidence="7">
    <location>
        <begin position="135"/>
        <end position="163"/>
    </location>
</feature>
<evidence type="ECO:0000256" key="1">
    <source>
        <dbReference type="ARBA" id="ARBA00022723"/>
    </source>
</evidence>
<feature type="region of interest" description="Disordered" evidence="6">
    <location>
        <begin position="216"/>
        <end position="243"/>
    </location>
</feature>
<dbReference type="InterPro" id="IPR000571">
    <property type="entry name" value="Znf_CCCH"/>
</dbReference>
<gene>
    <name evidence="8" type="ORF">PVL29_020554</name>
</gene>
<dbReference type="SUPFAM" id="SSF90229">
    <property type="entry name" value="CCCH zinc finger"/>
    <property type="match status" value="2"/>
</dbReference>
<organism evidence="8 9">
    <name type="scientific">Vitis rotundifolia</name>
    <name type="common">Muscadine grape</name>
    <dbReference type="NCBI Taxonomy" id="103349"/>
    <lineage>
        <taxon>Eukaryota</taxon>
        <taxon>Viridiplantae</taxon>
        <taxon>Streptophyta</taxon>
        <taxon>Embryophyta</taxon>
        <taxon>Tracheophyta</taxon>
        <taxon>Spermatophyta</taxon>
        <taxon>Magnoliopsida</taxon>
        <taxon>eudicotyledons</taxon>
        <taxon>Gunneridae</taxon>
        <taxon>Pentapetalae</taxon>
        <taxon>rosids</taxon>
        <taxon>Vitales</taxon>
        <taxon>Vitaceae</taxon>
        <taxon>Viteae</taxon>
        <taxon>Vitis</taxon>
    </lineage>
</organism>
<dbReference type="SMART" id="SM00356">
    <property type="entry name" value="ZnF_C3H1"/>
    <property type="match status" value="2"/>
</dbReference>
<evidence type="ECO:0000256" key="3">
    <source>
        <dbReference type="ARBA" id="ARBA00022771"/>
    </source>
</evidence>
<evidence type="ECO:0000313" key="8">
    <source>
        <dbReference type="EMBL" id="KAJ9678409.1"/>
    </source>
</evidence>
<feature type="zinc finger region" description="C3H1-type" evidence="5">
    <location>
        <begin position="2"/>
        <end position="28"/>
    </location>
</feature>
<keyword evidence="9" id="KW-1185">Reference proteome</keyword>
<evidence type="ECO:0000256" key="6">
    <source>
        <dbReference type="SAM" id="MobiDB-lite"/>
    </source>
</evidence>
<evidence type="ECO:0000259" key="7">
    <source>
        <dbReference type="PROSITE" id="PS50103"/>
    </source>
</evidence>
<dbReference type="InterPro" id="IPR036855">
    <property type="entry name" value="Znf_CCCH_sf"/>
</dbReference>
<feature type="region of interest" description="Disordered" evidence="6">
    <location>
        <begin position="174"/>
        <end position="195"/>
    </location>
</feature>
<protein>
    <recommendedName>
        <fullName evidence="7">C3H1-type domain-containing protein</fullName>
    </recommendedName>
</protein>
<dbReference type="Pfam" id="PF00642">
    <property type="entry name" value="zf-CCCH"/>
    <property type="match status" value="2"/>
</dbReference>
<reference evidence="8 9" key="1">
    <citation type="journal article" date="2023" name="BMC Biotechnol.">
        <title>Vitis rotundifolia cv Carlos genome sequencing.</title>
        <authorList>
            <person name="Huff M."/>
            <person name="Hulse-Kemp A."/>
            <person name="Scheffler B."/>
            <person name="Youngblood R."/>
            <person name="Simpson S."/>
            <person name="Babiker E."/>
            <person name="Staton M."/>
        </authorList>
    </citation>
    <scope>NUCLEOTIDE SEQUENCE [LARGE SCALE GENOMIC DNA]</scope>
    <source>
        <tissue evidence="8">Leaf</tissue>
    </source>
</reference>
<dbReference type="InterPro" id="IPR045877">
    <property type="entry name" value="ZFP36-like"/>
</dbReference>
<evidence type="ECO:0000313" key="9">
    <source>
        <dbReference type="Proteomes" id="UP001168098"/>
    </source>
</evidence>
<sequence length="258" mass="28375">MLFKTKLCHNFLTGVCPYTNCNFAHRIEELRRPPPNWQQISVATNRECDVVVLSERQAIHTIYSSDLCGGSQRSHEVSHLKYCCDEVCLNGDSCTLLHDKDLKESERVVINLTPLVDSDGAHENNKSKSKQNLSNWKTKICYMWACGGTCQFGSNCSFAHGYGELHKYGGGLVEEGGDSSSVPPEPKQQGGVPPKATTDTMVAPALSAPATDVFHMGVGVPSQRPSVVAPKPGQRPLQKWKGPDKISKIYGDWIDDLE</sequence>
<dbReference type="PANTHER" id="PTHR12547">
    <property type="entry name" value="CCCH ZINC FINGER/TIS11-RELATED"/>
    <property type="match status" value="1"/>
</dbReference>
<dbReference type="AlphaFoldDB" id="A0AA38YXG2"/>
<comment type="caution">
    <text evidence="8">The sequence shown here is derived from an EMBL/GenBank/DDBJ whole genome shotgun (WGS) entry which is preliminary data.</text>
</comment>
<dbReference type="PROSITE" id="PS50103">
    <property type="entry name" value="ZF_C3H1"/>
    <property type="match status" value="2"/>
</dbReference>
<evidence type="ECO:0000256" key="5">
    <source>
        <dbReference type="PROSITE-ProRule" id="PRU00723"/>
    </source>
</evidence>
<evidence type="ECO:0000256" key="2">
    <source>
        <dbReference type="ARBA" id="ARBA00022737"/>
    </source>
</evidence>